<proteinExistence type="predicted"/>
<organism evidence="1 2">
    <name type="scientific">Sphaerodactylus townsendi</name>
    <dbReference type="NCBI Taxonomy" id="933632"/>
    <lineage>
        <taxon>Eukaryota</taxon>
        <taxon>Metazoa</taxon>
        <taxon>Chordata</taxon>
        <taxon>Craniata</taxon>
        <taxon>Vertebrata</taxon>
        <taxon>Euteleostomi</taxon>
        <taxon>Lepidosauria</taxon>
        <taxon>Squamata</taxon>
        <taxon>Bifurcata</taxon>
        <taxon>Gekkota</taxon>
        <taxon>Sphaerodactylidae</taxon>
        <taxon>Sphaerodactylus</taxon>
    </lineage>
</organism>
<dbReference type="Proteomes" id="UP000827872">
    <property type="component" value="Linkage Group LG03"/>
</dbReference>
<accession>A0ACB8EFS2</accession>
<dbReference type="EMBL" id="CM037616">
    <property type="protein sequence ID" value="KAH7991268.1"/>
    <property type="molecule type" value="Genomic_DNA"/>
</dbReference>
<evidence type="ECO:0000313" key="2">
    <source>
        <dbReference type="Proteomes" id="UP000827872"/>
    </source>
</evidence>
<evidence type="ECO:0000313" key="1">
    <source>
        <dbReference type="EMBL" id="KAH7991268.1"/>
    </source>
</evidence>
<reference evidence="1" key="1">
    <citation type="submission" date="2021-08" db="EMBL/GenBank/DDBJ databases">
        <title>The first chromosome-level gecko genome reveals the dynamic sex chromosomes of Neotropical dwarf geckos (Sphaerodactylidae: Sphaerodactylus).</title>
        <authorList>
            <person name="Pinto B.J."/>
            <person name="Keating S.E."/>
            <person name="Gamble T."/>
        </authorList>
    </citation>
    <scope>NUCLEOTIDE SEQUENCE</scope>
    <source>
        <strain evidence="1">TG3544</strain>
    </source>
</reference>
<name>A0ACB8EFS2_9SAUR</name>
<gene>
    <name evidence="1" type="ORF">K3G42_003861</name>
</gene>
<comment type="caution">
    <text evidence="1">The sequence shown here is derived from an EMBL/GenBank/DDBJ whole genome shotgun (WGS) entry which is preliminary data.</text>
</comment>
<sequence length="169" mass="18703">MAGCRCHQLASLHGCRCWKLLCLSPNLPSIFETGVTNTFNGVCCSKSQNTSGAAPREVCFFNHEEGQKVTICPALNGRTGLFNGGIHYLGEWWSLFLWRFLNRGWINICWECFDCVFLHGRGLYFMALLSSSNSMILGFSNSTGSTLMNKYIGSGKVGSDKPGIKVITR</sequence>
<keyword evidence="2" id="KW-1185">Reference proteome</keyword>
<protein>
    <submittedName>
        <fullName evidence="1">Uncharacterized protein</fullName>
    </submittedName>
</protein>